<evidence type="ECO:0000256" key="8">
    <source>
        <dbReference type="ARBA" id="ARBA00023242"/>
    </source>
</evidence>
<organism evidence="14 15">
    <name type="scientific">Takifugu bimaculatus</name>
    <dbReference type="NCBI Taxonomy" id="433685"/>
    <lineage>
        <taxon>Eukaryota</taxon>
        <taxon>Metazoa</taxon>
        <taxon>Chordata</taxon>
        <taxon>Craniata</taxon>
        <taxon>Vertebrata</taxon>
        <taxon>Euteleostomi</taxon>
        <taxon>Actinopterygii</taxon>
        <taxon>Neopterygii</taxon>
        <taxon>Teleostei</taxon>
        <taxon>Neoteleostei</taxon>
        <taxon>Acanthomorphata</taxon>
        <taxon>Eupercaria</taxon>
        <taxon>Tetraodontiformes</taxon>
        <taxon>Tetradontoidea</taxon>
        <taxon>Tetraodontidae</taxon>
        <taxon>Takifugu</taxon>
    </lineage>
</organism>
<keyword evidence="7" id="KW-0143">Chaperone</keyword>
<comment type="similarity">
    <text evidence="9 11">Belongs to the ANP32 family.</text>
</comment>
<evidence type="ECO:0000256" key="5">
    <source>
        <dbReference type="ARBA" id="ARBA00022737"/>
    </source>
</evidence>
<evidence type="ECO:0000256" key="2">
    <source>
        <dbReference type="ARBA" id="ARBA00004496"/>
    </source>
</evidence>
<feature type="domain" description="U2A'/phosphoprotein 32 family A C-terminal" evidence="13">
    <location>
        <begin position="123"/>
        <end position="141"/>
    </location>
</feature>
<dbReference type="GO" id="GO:0005634">
    <property type="term" value="C:nucleus"/>
    <property type="evidence" value="ECO:0007669"/>
    <property type="project" value="UniProtKB-SubCell"/>
</dbReference>
<dbReference type="PANTHER" id="PTHR11375:SF5">
    <property type="entry name" value="ACIDIC LEUCINE-RICH NUCLEAR PHOSPHOPROTEIN 32 FAMILY MEMBER E"/>
    <property type="match status" value="1"/>
</dbReference>
<dbReference type="SMART" id="SM00446">
    <property type="entry name" value="LRRcap"/>
    <property type="match status" value="1"/>
</dbReference>
<gene>
    <name evidence="14" type="ORF">fugu_009512</name>
</gene>
<dbReference type="EMBL" id="SWLE01000002">
    <property type="protein sequence ID" value="TNN02025.1"/>
    <property type="molecule type" value="Genomic_DNA"/>
</dbReference>
<dbReference type="GO" id="GO:0005737">
    <property type="term" value="C:cytoplasm"/>
    <property type="evidence" value="ECO:0007669"/>
    <property type="project" value="UniProtKB-SubCell"/>
</dbReference>
<feature type="compositionally biased region" description="Acidic residues" evidence="12">
    <location>
        <begin position="176"/>
        <end position="185"/>
    </location>
</feature>
<comment type="function">
    <text evidence="10">Histone chaperone that specifically mediates the genome-wide removal of histone H2A.Z/H2AZ1 from the nucleosome: removes H2A.Z/H2AZ1 from its normal sites of deposition, especially from enhancer and insulator regions. Not involved in deposition of H2A.Z/H2AZ1 in the nucleosome. May stabilize the evicted H2A.Z/H2AZ1-H2B dimer, thus shifting the equilibrium towards dissociation and the off-chromatin state. Inhibits activity of protein phosphatase 2A (PP2A). Does not inhibit protein phosphatase 1. May play a role in cerebellar development and synaptogenesis.</text>
</comment>
<dbReference type="FunFam" id="3.80.10.10:FF:000003">
    <property type="entry name" value="Acidic leucine-rich nuclear phosphoprotein 32 family member A"/>
    <property type="match status" value="1"/>
</dbReference>
<evidence type="ECO:0000256" key="6">
    <source>
        <dbReference type="ARBA" id="ARBA00022853"/>
    </source>
</evidence>
<protein>
    <recommendedName>
        <fullName evidence="11">Acidic leucine-rich nuclear phosphoprotein 32 family member</fullName>
    </recommendedName>
</protein>
<dbReference type="GO" id="GO:0019212">
    <property type="term" value="F:phosphatase inhibitor activity"/>
    <property type="evidence" value="ECO:0007669"/>
    <property type="project" value="TreeGrafter"/>
</dbReference>
<dbReference type="AlphaFoldDB" id="A0A4Z2CCX6"/>
<name>A0A4Z2CCX6_9TELE</name>
<evidence type="ECO:0000256" key="7">
    <source>
        <dbReference type="ARBA" id="ARBA00023186"/>
    </source>
</evidence>
<comment type="caution">
    <text evidence="14">The sequence shown here is derived from an EMBL/GenBank/DDBJ whole genome shotgun (WGS) entry which is preliminary data.</text>
</comment>
<evidence type="ECO:0000313" key="15">
    <source>
        <dbReference type="Proteomes" id="UP000516260"/>
    </source>
</evidence>
<dbReference type="PROSITE" id="PS51450">
    <property type="entry name" value="LRR"/>
    <property type="match status" value="1"/>
</dbReference>
<feature type="compositionally biased region" description="Acidic residues" evidence="12">
    <location>
        <begin position="143"/>
        <end position="161"/>
    </location>
</feature>
<comment type="function">
    <text evidence="11">Multifunctional protein that is involved in the regulation of many processes.</text>
</comment>
<dbReference type="Pfam" id="PF14580">
    <property type="entry name" value="LRR_9"/>
    <property type="match status" value="1"/>
</dbReference>
<evidence type="ECO:0000259" key="13">
    <source>
        <dbReference type="SMART" id="SM00446"/>
    </source>
</evidence>
<evidence type="ECO:0000256" key="11">
    <source>
        <dbReference type="RuleBase" id="RU369103"/>
    </source>
</evidence>
<dbReference type="InterPro" id="IPR003603">
    <property type="entry name" value="U2A'_phosphoprotein32A_C"/>
</dbReference>
<evidence type="ECO:0000256" key="12">
    <source>
        <dbReference type="SAM" id="MobiDB-lite"/>
    </source>
</evidence>
<dbReference type="GO" id="GO:0042981">
    <property type="term" value="P:regulation of apoptotic process"/>
    <property type="evidence" value="ECO:0007669"/>
    <property type="project" value="TreeGrafter"/>
</dbReference>
<evidence type="ECO:0000256" key="9">
    <source>
        <dbReference type="ARBA" id="ARBA00025777"/>
    </source>
</evidence>
<feature type="region of interest" description="Disordered" evidence="12">
    <location>
        <begin position="143"/>
        <end position="185"/>
    </location>
</feature>
<keyword evidence="8 11" id="KW-0539">Nucleus</keyword>
<proteinExistence type="inferred from homology"/>
<sequence length="185" mass="20577">MDFKKNCLLHGEQVVDLLVDNCQSGDGEVEGLTDEYTELEVLSMVNVGLKSLAKLPSLPKLRKLEVSDNIIAGGLDTLAEKCPNLTYLNLSGNKIKELKTLKVLQNLKNLRSLDLYSCEVSTLEDYRESVFELLPQLTYLDGFDQEDNEVPDSEADGDDVDAAAAFQGEKRKREAEDEGDDDDDE</sequence>
<keyword evidence="6" id="KW-0156">Chromatin regulator</keyword>
<dbReference type="GO" id="GO:0042393">
    <property type="term" value="F:histone binding"/>
    <property type="evidence" value="ECO:0007669"/>
    <property type="project" value="TreeGrafter"/>
</dbReference>
<keyword evidence="3" id="KW-0963">Cytoplasm</keyword>
<dbReference type="GO" id="GO:0006325">
    <property type="term" value="P:chromatin organization"/>
    <property type="evidence" value="ECO:0007669"/>
    <property type="project" value="UniProtKB-KW"/>
</dbReference>
<reference evidence="14 15" key="1">
    <citation type="submission" date="2019-04" db="EMBL/GenBank/DDBJ databases">
        <title>The sequence and de novo assembly of Takifugu bimaculatus genome using PacBio and Hi-C technologies.</title>
        <authorList>
            <person name="Xu P."/>
            <person name="Liu B."/>
            <person name="Zhou Z."/>
        </authorList>
    </citation>
    <scope>NUCLEOTIDE SEQUENCE [LARGE SCALE GENOMIC DNA]</scope>
    <source>
        <strain evidence="14">TB-2018</strain>
        <tissue evidence="14">Muscle</tissue>
    </source>
</reference>
<dbReference type="Gene3D" id="3.80.10.10">
    <property type="entry name" value="Ribonuclease Inhibitor"/>
    <property type="match status" value="1"/>
</dbReference>
<dbReference type="InterPro" id="IPR045081">
    <property type="entry name" value="AN32"/>
</dbReference>
<keyword evidence="4 11" id="KW-0433">Leucine-rich repeat</keyword>
<dbReference type="InterPro" id="IPR001611">
    <property type="entry name" value="Leu-rich_rpt"/>
</dbReference>
<comment type="subcellular location">
    <subcellularLocation>
        <location evidence="2">Cytoplasm</location>
    </subcellularLocation>
    <subcellularLocation>
        <location evidence="1 11">Nucleus</location>
    </subcellularLocation>
</comment>
<evidence type="ECO:0000256" key="3">
    <source>
        <dbReference type="ARBA" id="ARBA00022490"/>
    </source>
</evidence>
<dbReference type="Proteomes" id="UP000516260">
    <property type="component" value="Chromosome 10"/>
</dbReference>
<keyword evidence="5" id="KW-0677">Repeat</keyword>
<evidence type="ECO:0000256" key="4">
    <source>
        <dbReference type="ARBA" id="ARBA00022614"/>
    </source>
</evidence>
<dbReference type="PANTHER" id="PTHR11375">
    <property type="entry name" value="ACIDIC LEUCINE-RICH NUCLEAR PHOSPHOPROTEIN 32"/>
    <property type="match status" value="1"/>
</dbReference>
<evidence type="ECO:0000256" key="1">
    <source>
        <dbReference type="ARBA" id="ARBA00004123"/>
    </source>
</evidence>
<accession>A0A4Z2CCX6</accession>
<dbReference type="SUPFAM" id="SSF52058">
    <property type="entry name" value="L domain-like"/>
    <property type="match status" value="1"/>
</dbReference>
<evidence type="ECO:0000256" key="10">
    <source>
        <dbReference type="ARBA" id="ARBA00045721"/>
    </source>
</evidence>
<dbReference type="InterPro" id="IPR032675">
    <property type="entry name" value="LRR_dom_sf"/>
</dbReference>
<evidence type="ECO:0000313" key="14">
    <source>
        <dbReference type="EMBL" id="TNN02025.1"/>
    </source>
</evidence>
<keyword evidence="15" id="KW-1185">Reference proteome</keyword>